<gene>
    <name evidence="1" type="ORF">HGA02_11115</name>
</gene>
<sequence length="542" mass="55605">MSPARLHVSAPVRRAALAVLTGALSVGLVSLAVPASATTPDYVSSAQSLAATTTSTAPKTVAVDAFGRTVQGGWGTATTGGAWAAAGGDATDYTVANGTASMAVRKAGWQLSSSLPTVKSTDTDLRAVVSLDKAPVGGAVDADVTGRNVSATAAYRLRAKVLADGNIRASLISVNGSTVTTLSSQTLMGLGTSGKQLNVRLVVTGTAPTTLKAKVWSTTATEPADWQLTATDSTAALQAPGGIAFGGYTGSSVTNAPITVRVADVRATSTEAAVPAPVAPGVVGTYVPDATTTGVPNGTKLTVHNGDLTITTPNTVIDGLDVRGFVKVAASNVTIKNSIIRGRATSTQTALVTSASSTASVTVVDSELYNSAPGPWVDGVRGYNFTLKRVNLHDVIDMAHIYGDNVTIEASYLHDNLHYEVDPAQNNTPSHDDSIQIQKGNNMRIVGNNISGAFNTGIQFTQDQGIVSNVTIEKNMLDGGGCTVNLAEKGKGPFQGITVKDNKFGRTTKNYNCAIISPTTTVVTTSNNYFTDGVVATVRKGS</sequence>
<dbReference type="Proteomes" id="UP000777774">
    <property type="component" value="Unassembled WGS sequence"/>
</dbReference>
<dbReference type="SMART" id="SM00710">
    <property type="entry name" value="PbH1"/>
    <property type="match status" value="4"/>
</dbReference>
<reference evidence="1 2" key="1">
    <citation type="submission" date="2020-04" db="EMBL/GenBank/DDBJ databases">
        <title>MicrobeNet Type strains.</title>
        <authorList>
            <person name="Nicholson A.C."/>
        </authorList>
    </citation>
    <scope>NUCLEOTIDE SEQUENCE [LARGE SCALE GENOMIC DNA]</scope>
    <source>
        <strain evidence="1 2">ATCC BAA-787</strain>
    </source>
</reference>
<dbReference type="RefSeq" id="WP_168679064.1">
    <property type="nucleotide sequence ID" value="NZ_JAAXOY010000264.1"/>
</dbReference>
<proteinExistence type="predicted"/>
<comment type="caution">
    <text evidence="1">The sequence shown here is derived from an EMBL/GenBank/DDBJ whole genome shotgun (WGS) entry which is preliminary data.</text>
</comment>
<protein>
    <recommendedName>
        <fullName evidence="3">Right handed beta helix domain-containing protein</fullName>
    </recommendedName>
</protein>
<dbReference type="EMBL" id="JAAXOY010000264">
    <property type="protein sequence ID" value="NKY40061.1"/>
    <property type="molecule type" value="Genomic_DNA"/>
</dbReference>
<evidence type="ECO:0008006" key="3">
    <source>
        <dbReference type="Google" id="ProtNLM"/>
    </source>
</evidence>
<evidence type="ECO:0000313" key="2">
    <source>
        <dbReference type="Proteomes" id="UP000777774"/>
    </source>
</evidence>
<accession>A0ABX1K0H6</accession>
<dbReference type="InterPro" id="IPR006626">
    <property type="entry name" value="PbH1"/>
</dbReference>
<organism evidence="1 2">
    <name type="scientific">Cellulomonas septica</name>
    <dbReference type="NCBI Taxonomy" id="285080"/>
    <lineage>
        <taxon>Bacteria</taxon>
        <taxon>Bacillati</taxon>
        <taxon>Actinomycetota</taxon>
        <taxon>Actinomycetes</taxon>
        <taxon>Micrococcales</taxon>
        <taxon>Cellulomonadaceae</taxon>
        <taxon>Cellulomonas</taxon>
    </lineage>
</organism>
<keyword evidence="2" id="KW-1185">Reference proteome</keyword>
<evidence type="ECO:0000313" key="1">
    <source>
        <dbReference type="EMBL" id="NKY40061.1"/>
    </source>
</evidence>
<dbReference type="SUPFAM" id="SSF51126">
    <property type="entry name" value="Pectin lyase-like"/>
    <property type="match status" value="1"/>
</dbReference>
<name>A0ABX1K0H6_9CELL</name>
<dbReference type="InterPro" id="IPR011050">
    <property type="entry name" value="Pectin_lyase_fold/virulence"/>
</dbReference>